<dbReference type="NCBIfam" id="TIGR01895">
    <property type="entry name" value="cas_Cas5t"/>
    <property type="match status" value="1"/>
</dbReference>
<dbReference type="CDD" id="cd09693">
    <property type="entry name" value="Cas5_I"/>
    <property type="match status" value="1"/>
</dbReference>
<sequence>MKLYAIDIRSWTASFRYPNMLSGIQPTLEVPPVSTVLGLINAAAGQYIPHQQLTIGYYFEYGEKATDIETIYMIDSNNGAATNNAKSNIIKREFLSDNFLRIYVTDMAIAEYFAKPVYQLLLGRMNDLATADPVIRTLELEEIPKAEKLSGQLLPLRGNFIPGTVQALPKYFTDSIPRQNIGTEPYSIISHHKSIGANVKAYRDIVNNKAVDIYLHHLQLDQ</sequence>
<dbReference type="EMBL" id="FNRL01000021">
    <property type="protein sequence ID" value="SEA90551.1"/>
    <property type="molecule type" value="Genomic_DNA"/>
</dbReference>
<dbReference type="InterPro" id="IPR013337">
    <property type="entry name" value="CRISPR-assoc_prot_Cas5_Tneap"/>
</dbReference>
<reference evidence="3" key="1">
    <citation type="submission" date="2016-10" db="EMBL/GenBank/DDBJ databases">
        <authorList>
            <person name="Varghese N."/>
            <person name="Submissions S."/>
        </authorList>
    </citation>
    <scope>NUCLEOTIDE SEQUENCE [LARGE SCALE GENOMIC DNA]</scope>
    <source>
        <strain evidence="3">DSM 23920</strain>
    </source>
</reference>
<evidence type="ECO:0000313" key="2">
    <source>
        <dbReference type="EMBL" id="SEA90551.1"/>
    </source>
</evidence>
<dbReference type="AlphaFoldDB" id="A0A1H4F037"/>
<dbReference type="RefSeq" id="WP_089763721.1">
    <property type="nucleotide sequence ID" value="NZ_BKAT01000020.1"/>
</dbReference>
<keyword evidence="1" id="KW-0051">Antiviral defense</keyword>
<proteinExistence type="predicted"/>
<dbReference type="Gene3D" id="3.30.70.2660">
    <property type="match status" value="1"/>
</dbReference>
<dbReference type="OrthoDB" id="58845at2"/>
<dbReference type="InterPro" id="IPR013422">
    <property type="entry name" value="CRISPR-assoc_prot_Cas5_N"/>
</dbReference>
<dbReference type="NCBIfam" id="TIGR02593">
    <property type="entry name" value="CRISPR_cas5"/>
    <property type="match status" value="1"/>
</dbReference>
<gene>
    <name evidence="2" type="ORF">SAMN05660909_04081</name>
</gene>
<evidence type="ECO:0000313" key="3">
    <source>
        <dbReference type="Proteomes" id="UP000199656"/>
    </source>
</evidence>
<accession>A0A1H4F037</accession>
<dbReference type="GO" id="GO:0051607">
    <property type="term" value="P:defense response to virus"/>
    <property type="evidence" value="ECO:0007669"/>
    <property type="project" value="UniProtKB-KW"/>
</dbReference>
<keyword evidence="3" id="KW-1185">Reference proteome</keyword>
<protein>
    <submittedName>
        <fullName evidence="2">CRISPR-associated protein, Cas5t family</fullName>
    </submittedName>
</protein>
<organism evidence="2 3">
    <name type="scientific">Chitinophaga terrae</name>
    <name type="common">ex Kim and Jung 2007</name>
    <dbReference type="NCBI Taxonomy" id="408074"/>
    <lineage>
        <taxon>Bacteria</taxon>
        <taxon>Pseudomonadati</taxon>
        <taxon>Bacteroidota</taxon>
        <taxon>Chitinophagia</taxon>
        <taxon>Chitinophagales</taxon>
        <taxon>Chitinophagaceae</taxon>
        <taxon>Chitinophaga</taxon>
    </lineage>
</organism>
<evidence type="ECO:0000256" key="1">
    <source>
        <dbReference type="ARBA" id="ARBA00023118"/>
    </source>
</evidence>
<dbReference type="Proteomes" id="UP000199656">
    <property type="component" value="Unassembled WGS sequence"/>
</dbReference>
<dbReference type="STRING" id="408074.SAMN05660909_04081"/>
<name>A0A1H4F037_9BACT</name>